<keyword evidence="2 6" id="KW-0963">Cytoplasm</keyword>
<sequence>MKNPQKFEAKIALIEEIIKKIETGELPLEKVFSEYEKAGKLLQECESFLEQGKERMNLVIETLTAGETEF</sequence>
<comment type="function">
    <text evidence="6">Bidirectionally degrades single-stranded DNA into large acid-insoluble oligonucleotides, which are then degraded further into small acid-soluble oligonucleotides.</text>
</comment>
<dbReference type="GO" id="GO:0006308">
    <property type="term" value="P:DNA catabolic process"/>
    <property type="evidence" value="ECO:0007669"/>
    <property type="project" value="UniProtKB-UniRule"/>
</dbReference>
<comment type="catalytic activity">
    <reaction evidence="6">
        <text>Exonucleolytic cleavage in either 5'- to 3'- or 3'- to 5'-direction to yield nucleoside 5'-phosphates.</text>
        <dbReference type="EC" id="3.1.11.6"/>
    </reaction>
</comment>
<dbReference type="SUPFAM" id="SSF116842">
    <property type="entry name" value="XseB-like"/>
    <property type="match status" value="1"/>
</dbReference>
<gene>
    <name evidence="6 7" type="primary">xseB</name>
    <name evidence="7" type="ORF">DSM107014_00405</name>
</gene>
<evidence type="ECO:0000313" key="7">
    <source>
        <dbReference type="EMBL" id="MBR8826361.1"/>
    </source>
</evidence>
<accession>A0A941JR49</accession>
<dbReference type="PANTHER" id="PTHR34137">
    <property type="entry name" value="EXODEOXYRIBONUCLEASE 7 SMALL SUBUNIT"/>
    <property type="match status" value="1"/>
</dbReference>
<dbReference type="InterPro" id="IPR037004">
    <property type="entry name" value="Exonuc_VII_ssu_sf"/>
</dbReference>
<comment type="caution">
    <text evidence="7">The sequence shown here is derived from an EMBL/GenBank/DDBJ whole genome shotgun (WGS) entry which is preliminary data.</text>
</comment>
<keyword evidence="4 6" id="KW-0378">Hydrolase</keyword>
<proteinExistence type="inferred from homology"/>
<dbReference type="EC" id="3.1.11.6" evidence="6"/>
<dbReference type="GO" id="GO:0008855">
    <property type="term" value="F:exodeoxyribonuclease VII activity"/>
    <property type="evidence" value="ECO:0007669"/>
    <property type="project" value="UniProtKB-UniRule"/>
</dbReference>
<evidence type="ECO:0000256" key="6">
    <source>
        <dbReference type="HAMAP-Rule" id="MF_00337"/>
    </source>
</evidence>
<comment type="similarity">
    <text evidence="1 6">Belongs to the XseB family.</text>
</comment>
<organism evidence="7 8">
    <name type="scientific">Gomphosphaeria aponina SAG 52.96 = DSM 107014</name>
    <dbReference type="NCBI Taxonomy" id="1521640"/>
    <lineage>
        <taxon>Bacteria</taxon>
        <taxon>Bacillati</taxon>
        <taxon>Cyanobacteriota</taxon>
        <taxon>Cyanophyceae</taxon>
        <taxon>Oscillatoriophycideae</taxon>
        <taxon>Chroococcales</taxon>
        <taxon>Gomphosphaeriaceae</taxon>
        <taxon>Gomphosphaeria</taxon>
    </lineage>
</organism>
<evidence type="ECO:0000256" key="1">
    <source>
        <dbReference type="ARBA" id="ARBA00009998"/>
    </source>
</evidence>
<dbReference type="InterPro" id="IPR003761">
    <property type="entry name" value="Exonuc_VII_S"/>
</dbReference>
<evidence type="ECO:0000256" key="4">
    <source>
        <dbReference type="ARBA" id="ARBA00022801"/>
    </source>
</evidence>
<protein>
    <recommendedName>
        <fullName evidence="6">Exodeoxyribonuclease 7 small subunit</fullName>
        <ecNumber evidence="6">3.1.11.6</ecNumber>
    </recommendedName>
    <alternativeName>
        <fullName evidence="6">Exodeoxyribonuclease VII small subunit</fullName>
        <shortName evidence="6">Exonuclease VII small subunit</shortName>
    </alternativeName>
</protein>
<dbReference type="PANTHER" id="PTHR34137:SF1">
    <property type="entry name" value="EXODEOXYRIBONUCLEASE 7 SMALL SUBUNIT"/>
    <property type="match status" value="1"/>
</dbReference>
<dbReference type="EMBL" id="JADQBC010000001">
    <property type="protein sequence ID" value="MBR8826361.1"/>
    <property type="molecule type" value="Genomic_DNA"/>
</dbReference>
<dbReference type="GO" id="GO:0005829">
    <property type="term" value="C:cytosol"/>
    <property type="evidence" value="ECO:0007669"/>
    <property type="project" value="TreeGrafter"/>
</dbReference>
<dbReference type="AlphaFoldDB" id="A0A941JR49"/>
<dbReference type="GO" id="GO:0009318">
    <property type="term" value="C:exodeoxyribonuclease VII complex"/>
    <property type="evidence" value="ECO:0007669"/>
    <property type="project" value="UniProtKB-UniRule"/>
</dbReference>
<dbReference type="PIRSF" id="PIRSF006488">
    <property type="entry name" value="Exonuc_VII_S"/>
    <property type="match status" value="1"/>
</dbReference>
<evidence type="ECO:0000256" key="5">
    <source>
        <dbReference type="ARBA" id="ARBA00022839"/>
    </source>
</evidence>
<dbReference type="Gene3D" id="1.10.287.1040">
    <property type="entry name" value="Exonuclease VII, small subunit"/>
    <property type="match status" value="1"/>
</dbReference>
<keyword evidence="3 6" id="KW-0540">Nuclease</keyword>
<keyword evidence="5 6" id="KW-0269">Exonuclease</keyword>
<comment type="subunit">
    <text evidence="6">Heterooligomer composed of large and small subunits.</text>
</comment>
<name>A0A941JR49_9CHRO</name>
<evidence type="ECO:0000313" key="8">
    <source>
        <dbReference type="Proteomes" id="UP000767446"/>
    </source>
</evidence>
<comment type="subcellular location">
    <subcellularLocation>
        <location evidence="6">Cytoplasm</location>
    </subcellularLocation>
</comment>
<dbReference type="HAMAP" id="MF_00337">
    <property type="entry name" value="Exonuc_7_S"/>
    <property type="match status" value="1"/>
</dbReference>
<evidence type="ECO:0000256" key="3">
    <source>
        <dbReference type="ARBA" id="ARBA00022722"/>
    </source>
</evidence>
<reference evidence="7" key="1">
    <citation type="submission" date="2021-02" db="EMBL/GenBank/DDBJ databases">
        <title>Metagenome analyses of Stigonema ocellatum DSM 106950, Chlorogloea purpurea SAG 13.99 and Gomphosphaeria aponina DSM 107014.</title>
        <authorList>
            <person name="Marter P."/>
            <person name="Huang S."/>
        </authorList>
    </citation>
    <scope>NUCLEOTIDE SEQUENCE</scope>
    <source>
        <strain evidence="7">JP213</strain>
    </source>
</reference>
<dbReference type="NCBIfam" id="TIGR01280">
    <property type="entry name" value="xseB"/>
    <property type="match status" value="1"/>
</dbReference>
<evidence type="ECO:0000256" key="2">
    <source>
        <dbReference type="ARBA" id="ARBA00022490"/>
    </source>
</evidence>
<dbReference type="Pfam" id="PF02609">
    <property type="entry name" value="Exonuc_VII_S"/>
    <property type="match status" value="1"/>
</dbReference>
<dbReference type="Proteomes" id="UP000767446">
    <property type="component" value="Unassembled WGS sequence"/>
</dbReference>